<dbReference type="GO" id="GO:0008080">
    <property type="term" value="F:N-acetyltransferase activity"/>
    <property type="evidence" value="ECO:0007669"/>
    <property type="project" value="InterPro"/>
</dbReference>
<dbReference type="InterPro" id="IPR050680">
    <property type="entry name" value="YpeA/RimI_acetyltransf"/>
</dbReference>
<dbReference type="PROSITE" id="PS51186">
    <property type="entry name" value="GNAT"/>
    <property type="match status" value="1"/>
</dbReference>
<evidence type="ECO:0000313" key="7">
    <source>
        <dbReference type="Proteomes" id="UP000753908"/>
    </source>
</evidence>
<dbReference type="PANTHER" id="PTHR43420:SF44">
    <property type="entry name" value="ACETYLTRANSFERASE YPEA"/>
    <property type="match status" value="1"/>
</dbReference>
<proteinExistence type="inferred from homology"/>
<evidence type="ECO:0000256" key="3">
    <source>
        <dbReference type="ARBA" id="ARBA00022679"/>
    </source>
</evidence>
<evidence type="ECO:0000256" key="4">
    <source>
        <dbReference type="ARBA" id="ARBA00023315"/>
    </source>
</evidence>
<sequence>MTFLELHPLTAAELSAVVKLDELCFGGLWTRSGYERELDSPSSQLLVLEARRETKESGFPIVSSESFTQNSLKAEIEADPTSQKSLLGLGCYWSILEEAHITILAVHPNYQRQGLGQLMLYALLRDAKKRQLEWATLEVKPSNQAALSLYHKFGFTEAGRRRRYYKDTGEDALILWRGGLQAQEFEETLTHCYQQVERQLTLGDWQLWTDEAIEEAS</sequence>
<dbReference type="GO" id="GO:0005840">
    <property type="term" value="C:ribosome"/>
    <property type="evidence" value="ECO:0007669"/>
    <property type="project" value="UniProtKB-KW"/>
</dbReference>
<keyword evidence="4" id="KW-0012">Acyltransferase</keyword>
<keyword evidence="3" id="KW-0808">Transferase</keyword>
<dbReference type="NCBIfam" id="TIGR01575">
    <property type="entry name" value="rimI"/>
    <property type="match status" value="1"/>
</dbReference>
<comment type="caution">
    <text evidence="6">The sequence shown here is derived from an EMBL/GenBank/DDBJ whole genome shotgun (WGS) entry which is preliminary data.</text>
</comment>
<dbReference type="PANTHER" id="PTHR43420">
    <property type="entry name" value="ACETYLTRANSFERASE"/>
    <property type="match status" value="1"/>
</dbReference>
<evidence type="ECO:0000256" key="2">
    <source>
        <dbReference type="ARBA" id="ARBA00022490"/>
    </source>
</evidence>
<reference evidence="6" key="2">
    <citation type="journal article" date="2022" name="Microbiol. Resour. Announc.">
        <title>Metagenome Sequencing to Explore Phylogenomics of Terrestrial Cyanobacteria.</title>
        <authorList>
            <person name="Ward R.D."/>
            <person name="Stajich J.E."/>
            <person name="Johansen J.R."/>
            <person name="Huntemann M."/>
            <person name="Clum A."/>
            <person name="Foster B."/>
            <person name="Foster B."/>
            <person name="Roux S."/>
            <person name="Palaniappan K."/>
            <person name="Varghese N."/>
            <person name="Mukherjee S."/>
            <person name="Reddy T.B.K."/>
            <person name="Daum C."/>
            <person name="Copeland A."/>
            <person name="Chen I.A."/>
            <person name="Ivanova N.N."/>
            <person name="Kyrpides N.C."/>
            <person name="Shapiro N."/>
            <person name="Eloe-Fadrosh E.A."/>
            <person name="Pietrasiak N."/>
        </authorList>
    </citation>
    <scope>NUCLEOTIDE SEQUENCE</scope>
    <source>
        <strain evidence="6">CPER-KK1</strain>
    </source>
</reference>
<keyword evidence="6" id="KW-0689">Ribosomal protein</keyword>
<keyword evidence="6" id="KW-0687">Ribonucleoprotein</keyword>
<evidence type="ECO:0000259" key="5">
    <source>
        <dbReference type="PROSITE" id="PS51186"/>
    </source>
</evidence>
<dbReference type="InterPro" id="IPR016181">
    <property type="entry name" value="Acyl_CoA_acyltransferase"/>
</dbReference>
<protein>
    <submittedName>
        <fullName evidence="6">Ribosomal protein S18-alanine N-acetyltransferase</fullName>
    </submittedName>
</protein>
<reference evidence="6" key="1">
    <citation type="submission" date="2021-05" db="EMBL/GenBank/DDBJ databases">
        <authorList>
            <person name="Pietrasiak N."/>
            <person name="Ward R."/>
            <person name="Stajich J.E."/>
            <person name="Kurbessoian T."/>
        </authorList>
    </citation>
    <scope>NUCLEOTIDE SEQUENCE</scope>
    <source>
        <strain evidence="6">CPER-KK1</strain>
    </source>
</reference>
<dbReference type="InterPro" id="IPR006464">
    <property type="entry name" value="AcTrfase_RimI/Ard1"/>
</dbReference>
<gene>
    <name evidence="6" type="primary">rimI</name>
    <name evidence="6" type="ORF">KME25_23050</name>
</gene>
<dbReference type="Pfam" id="PF00583">
    <property type="entry name" value="Acetyltransf_1"/>
    <property type="match status" value="1"/>
</dbReference>
<name>A0A951UBV4_9CYAN</name>
<evidence type="ECO:0000313" key="6">
    <source>
        <dbReference type="EMBL" id="MBW4547289.1"/>
    </source>
</evidence>
<evidence type="ECO:0000256" key="1">
    <source>
        <dbReference type="ARBA" id="ARBA00005395"/>
    </source>
</evidence>
<dbReference type="Gene3D" id="3.40.630.30">
    <property type="match status" value="1"/>
</dbReference>
<comment type="similarity">
    <text evidence="1">Belongs to the acetyltransferase family. RimI subfamily.</text>
</comment>
<keyword evidence="2" id="KW-0963">Cytoplasm</keyword>
<accession>A0A951UBV4</accession>
<organism evidence="6 7">
    <name type="scientific">Symplocastrum torsivum CPER-KK1</name>
    <dbReference type="NCBI Taxonomy" id="450513"/>
    <lineage>
        <taxon>Bacteria</taxon>
        <taxon>Bacillati</taxon>
        <taxon>Cyanobacteriota</taxon>
        <taxon>Cyanophyceae</taxon>
        <taxon>Oscillatoriophycideae</taxon>
        <taxon>Oscillatoriales</taxon>
        <taxon>Microcoleaceae</taxon>
        <taxon>Symplocastrum</taxon>
    </lineage>
</organism>
<dbReference type="EMBL" id="JAHHIF010000038">
    <property type="protein sequence ID" value="MBW4547289.1"/>
    <property type="molecule type" value="Genomic_DNA"/>
</dbReference>
<feature type="domain" description="N-acetyltransferase" evidence="5">
    <location>
        <begin position="4"/>
        <end position="178"/>
    </location>
</feature>
<dbReference type="CDD" id="cd04301">
    <property type="entry name" value="NAT_SF"/>
    <property type="match status" value="1"/>
</dbReference>
<dbReference type="InterPro" id="IPR000182">
    <property type="entry name" value="GNAT_dom"/>
</dbReference>
<dbReference type="AlphaFoldDB" id="A0A951UBV4"/>
<dbReference type="SUPFAM" id="SSF55729">
    <property type="entry name" value="Acyl-CoA N-acyltransferases (Nat)"/>
    <property type="match status" value="1"/>
</dbReference>
<dbReference type="Proteomes" id="UP000753908">
    <property type="component" value="Unassembled WGS sequence"/>
</dbReference>